<dbReference type="EMBL" id="CAXDID020000622">
    <property type="protein sequence ID" value="CAL6106947.1"/>
    <property type="molecule type" value="Genomic_DNA"/>
</dbReference>
<evidence type="ECO:0000313" key="3">
    <source>
        <dbReference type="EMBL" id="CAL6106947.1"/>
    </source>
</evidence>
<dbReference type="PROSITE" id="PS50297">
    <property type="entry name" value="ANK_REP_REGION"/>
    <property type="match status" value="1"/>
</dbReference>
<dbReference type="PANTHER" id="PTHR24184">
    <property type="entry name" value="SI:CH211-189E2.2"/>
    <property type="match status" value="1"/>
</dbReference>
<dbReference type="SUPFAM" id="SSF48403">
    <property type="entry name" value="Ankyrin repeat"/>
    <property type="match status" value="1"/>
</dbReference>
<dbReference type="AlphaFoldDB" id="A0AA86NR71"/>
<evidence type="ECO:0000256" key="1">
    <source>
        <dbReference type="PROSITE-ProRule" id="PRU00023"/>
    </source>
</evidence>
<dbReference type="PANTHER" id="PTHR24184:SF11">
    <property type="entry name" value="ANKYRIN REPEAT AND SOCS BOX CONTAINING 3"/>
    <property type="match status" value="1"/>
</dbReference>
<organism evidence="2">
    <name type="scientific">Hexamita inflata</name>
    <dbReference type="NCBI Taxonomy" id="28002"/>
    <lineage>
        <taxon>Eukaryota</taxon>
        <taxon>Metamonada</taxon>
        <taxon>Diplomonadida</taxon>
        <taxon>Hexamitidae</taxon>
        <taxon>Hexamitinae</taxon>
        <taxon>Hexamita</taxon>
    </lineage>
</organism>
<evidence type="ECO:0000313" key="2">
    <source>
        <dbReference type="EMBL" id="CAI9924227.1"/>
    </source>
</evidence>
<dbReference type="Gene3D" id="1.25.40.20">
    <property type="entry name" value="Ankyrin repeat-containing domain"/>
    <property type="match status" value="1"/>
</dbReference>
<dbReference type="Proteomes" id="UP001642409">
    <property type="component" value="Unassembled WGS sequence"/>
</dbReference>
<accession>A0AA86NR71</accession>
<reference evidence="2" key="1">
    <citation type="submission" date="2023-06" db="EMBL/GenBank/DDBJ databases">
        <authorList>
            <person name="Kurt Z."/>
        </authorList>
    </citation>
    <scope>NUCLEOTIDE SEQUENCE</scope>
</reference>
<dbReference type="InterPro" id="IPR002110">
    <property type="entry name" value="Ankyrin_rpt"/>
</dbReference>
<gene>
    <name evidence="2" type="ORF">HINF_LOCUS11872</name>
    <name evidence="3" type="ORF">HINF_LOCUS74110</name>
</gene>
<evidence type="ECO:0000313" key="4">
    <source>
        <dbReference type="Proteomes" id="UP001642409"/>
    </source>
</evidence>
<feature type="repeat" description="ANK" evidence="1">
    <location>
        <begin position="132"/>
        <end position="154"/>
    </location>
</feature>
<keyword evidence="4" id="KW-1185">Reference proteome</keyword>
<protein>
    <submittedName>
        <fullName evidence="2">Ankyrin repeat protein</fullName>
    </submittedName>
    <submittedName>
        <fullName evidence="3">Ankyrin_repeat protein</fullName>
    </submittedName>
</protein>
<keyword evidence="1" id="KW-0040">ANK repeat</keyword>
<dbReference type="SMART" id="SM00248">
    <property type="entry name" value="ANK"/>
    <property type="match status" value="2"/>
</dbReference>
<dbReference type="EMBL" id="CATOUU010000308">
    <property type="protein sequence ID" value="CAI9924227.1"/>
    <property type="molecule type" value="Genomic_DNA"/>
</dbReference>
<proteinExistence type="predicted"/>
<reference evidence="3 4" key="2">
    <citation type="submission" date="2024-07" db="EMBL/GenBank/DDBJ databases">
        <authorList>
            <person name="Akdeniz Z."/>
        </authorList>
    </citation>
    <scope>NUCLEOTIDE SEQUENCE [LARGE SCALE GENOMIC DNA]</scope>
</reference>
<sequence>MNDCKTKYVENDFLKDTASGRFKLQAYLKNTFIYQASTLYTIINYSLESRKHEYFLEVIKTQQKIILLMSGSEYSPLNPIVSSQSIPLMQSTHSLFPSLRNANSETMLMVAVRKLKNIPPFLFSQQKIQTVNGSTALMIAAALGNDKFVRLLLSERNIQSENGQTALFYAISSKNRECIELLLDESKLFVDNKLLLHYVTQQKLNLEKQLYAELVLNVYNRTQVQFESYPVDIPQLNKKHKLTNQDLQSKYVLRNRIYSKRKSIFKNCAKNYFNVGLFQYKCLLQEEIGLQENEVDVFGRNLSFWQVLAKHINKEFDDIEDED</sequence>
<comment type="caution">
    <text evidence="2">The sequence shown here is derived from an EMBL/GenBank/DDBJ whole genome shotgun (WGS) entry which is preliminary data.</text>
</comment>
<dbReference type="InterPro" id="IPR036770">
    <property type="entry name" value="Ankyrin_rpt-contain_sf"/>
</dbReference>
<dbReference type="Pfam" id="PF12796">
    <property type="entry name" value="Ank_2"/>
    <property type="match status" value="1"/>
</dbReference>
<dbReference type="PROSITE" id="PS50088">
    <property type="entry name" value="ANK_REPEAT"/>
    <property type="match status" value="1"/>
</dbReference>
<name>A0AA86NR71_9EUKA</name>